<dbReference type="Pfam" id="PF04122">
    <property type="entry name" value="CW_binding_2"/>
    <property type="match status" value="1"/>
</dbReference>
<dbReference type="InterPro" id="IPR009091">
    <property type="entry name" value="RCC1/BLIP-II"/>
</dbReference>
<reference evidence="2 3" key="1">
    <citation type="submission" date="2012-08" db="EMBL/GenBank/DDBJ databases">
        <title>Whole genome shotgun sequence of Kineosphaera limosa NBRC 100340.</title>
        <authorList>
            <person name="Yoshida I."/>
            <person name="Isaki S."/>
            <person name="Hosoyama A."/>
            <person name="Tsuchikane K."/>
            <person name="Katsumata H."/>
            <person name="Ando Y."/>
            <person name="Ohji S."/>
            <person name="Hamada M."/>
            <person name="Tamura T."/>
            <person name="Yamazoe A."/>
            <person name="Yamazaki S."/>
            <person name="Fujita N."/>
        </authorList>
    </citation>
    <scope>NUCLEOTIDE SEQUENCE [LARGE SCALE GENOMIC DNA]</scope>
    <source>
        <strain evidence="2 3">NBRC 100340</strain>
    </source>
</reference>
<gene>
    <name evidence="2" type="ORF">KILIM_021_00030</name>
</gene>
<sequence length="674" mass="68430">MGRKGFATLVTALLVGSLAVLAPAEGRAEPAAADNRPATERLAGASRYETAAAIATRAGRMAPTQVRIVRGDRPLDAVATAGDATPVLYLPPSGPVPEDVRAAFQSLSMPYAKVVGSTRALPTARVRQLIGSGSFSREGVDDPVQLSFDRAAMAASSGTGDDCTGYEVHGLTVTPSTPVTAAAVALQAATAAPMVAPAVLLPPTGRMPRPTSSDACQRYRFHTAPAVIGGPGALSDARVASFARLLGAPVAAQPDRIAGADRYATSALLSRRAFSDGAATVYLAGGDAGPDAAAATGLTDGPVLLVPPCALPREVATEITRLQPDRIVALGSDRLVCDQILQQARAGTTTRPTVAVSDIATSAFTSCALADDGAVLCWGEGVPGANRLILAPRDVPSVRGRFVSLTSTGRSTSSTMSVCGITHARALECLPAPVNDRPGAFTPVPGLADVVDVAIAFDTACAVTAHGRVWCWGSNGAGQLGTGTREPNDGRKQAPTLVPAVGDAVKITMSLRAACALSRAGVVTCWGAELPPDPGAGLTVHAPTTIAGLPADVTDISLGGDDRLTVRTSAGEVLSVAESPFATSRPASAPWATNAEGLTEGEGCALHPDGTQTCLDMVGALEHRRAAGPGRVVATSDGCVVLDSGALACRGRNTGDGTTHTRRTWVTPLGIRSP</sequence>
<organism evidence="2 3">
    <name type="scientific">Kineosphaera limosa NBRC 100340</name>
    <dbReference type="NCBI Taxonomy" id="1184609"/>
    <lineage>
        <taxon>Bacteria</taxon>
        <taxon>Bacillati</taxon>
        <taxon>Actinomycetota</taxon>
        <taxon>Actinomycetes</taxon>
        <taxon>Micrococcales</taxon>
        <taxon>Dermatophilaceae</taxon>
        <taxon>Kineosphaera</taxon>
    </lineage>
</organism>
<keyword evidence="3" id="KW-1185">Reference proteome</keyword>
<evidence type="ECO:0000256" key="1">
    <source>
        <dbReference type="SAM" id="SignalP"/>
    </source>
</evidence>
<dbReference type="RefSeq" id="WP_006591995.1">
    <property type="nucleotide sequence ID" value="NZ_BAHD01000021.1"/>
</dbReference>
<dbReference type="Pfam" id="PF13540">
    <property type="entry name" value="RCC1_2"/>
    <property type="match status" value="2"/>
</dbReference>
<dbReference type="AlphaFoldDB" id="K6VGZ2"/>
<dbReference type="GO" id="GO:0005737">
    <property type="term" value="C:cytoplasm"/>
    <property type="evidence" value="ECO:0007669"/>
    <property type="project" value="TreeGrafter"/>
</dbReference>
<dbReference type="OrthoDB" id="5143602at2"/>
<name>K6VGZ2_9MICO</name>
<dbReference type="EMBL" id="BAHD01000021">
    <property type="protein sequence ID" value="GAB95463.1"/>
    <property type="molecule type" value="Genomic_DNA"/>
</dbReference>
<dbReference type="InterPro" id="IPR000408">
    <property type="entry name" value="Reg_chr_condens"/>
</dbReference>
<accession>K6VGZ2</accession>
<dbReference type="eggNOG" id="COG5184">
    <property type="taxonomic scope" value="Bacteria"/>
</dbReference>
<evidence type="ECO:0000313" key="3">
    <source>
        <dbReference type="Proteomes" id="UP000008366"/>
    </source>
</evidence>
<proteinExistence type="predicted"/>
<protein>
    <submittedName>
        <fullName evidence="2">Uncharacterized protein</fullName>
    </submittedName>
</protein>
<dbReference type="InterPro" id="IPR007253">
    <property type="entry name" value="Cell_wall-bd_2"/>
</dbReference>
<dbReference type="PANTHER" id="PTHR45982">
    <property type="entry name" value="REGULATOR OF CHROMOSOME CONDENSATION"/>
    <property type="match status" value="1"/>
</dbReference>
<dbReference type="Proteomes" id="UP000008366">
    <property type="component" value="Unassembled WGS sequence"/>
</dbReference>
<dbReference type="Gene3D" id="2.130.10.30">
    <property type="entry name" value="Regulator of chromosome condensation 1/beta-lactamase-inhibitor protein II"/>
    <property type="match status" value="1"/>
</dbReference>
<dbReference type="GO" id="GO:0005085">
    <property type="term" value="F:guanyl-nucleotide exchange factor activity"/>
    <property type="evidence" value="ECO:0007669"/>
    <property type="project" value="TreeGrafter"/>
</dbReference>
<evidence type="ECO:0000313" key="2">
    <source>
        <dbReference type="EMBL" id="GAB95463.1"/>
    </source>
</evidence>
<dbReference type="SUPFAM" id="SSF50985">
    <property type="entry name" value="RCC1/BLIP-II"/>
    <property type="match status" value="1"/>
</dbReference>
<dbReference type="PANTHER" id="PTHR45982:SF1">
    <property type="entry name" value="REGULATOR OF CHROMOSOME CONDENSATION"/>
    <property type="match status" value="1"/>
</dbReference>
<dbReference type="InterPro" id="IPR051553">
    <property type="entry name" value="Ran_GTPase-activating"/>
</dbReference>
<dbReference type="STRING" id="1184609.KILIM_021_00030"/>
<comment type="caution">
    <text evidence="2">The sequence shown here is derived from an EMBL/GenBank/DDBJ whole genome shotgun (WGS) entry which is preliminary data.</text>
</comment>
<dbReference type="PROSITE" id="PS50012">
    <property type="entry name" value="RCC1_3"/>
    <property type="match status" value="1"/>
</dbReference>
<feature type="signal peptide" evidence="1">
    <location>
        <begin position="1"/>
        <end position="22"/>
    </location>
</feature>
<feature type="chain" id="PRO_5038958742" evidence="1">
    <location>
        <begin position="23"/>
        <end position="674"/>
    </location>
</feature>
<keyword evidence="1" id="KW-0732">Signal</keyword>